<gene>
    <name evidence="3" type="ORF">HERILL_LOCUS12673</name>
</gene>
<dbReference type="OMA" id="CHTSINT"/>
<feature type="domain" description="MADF" evidence="2">
    <location>
        <begin position="11"/>
        <end position="105"/>
    </location>
</feature>
<name>A0A7R8YY78_HERIL</name>
<dbReference type="AlphaFoldDB" id="A0A7R8YY78"/>
<sequence length="271" mass="30840">MSDWSTEDALNFLGCYQAEPCIWDPNNRDHKDKKKVAEAWNRLSIAFNKPVKELKMKKEILMVSFRKNLKRKQESIQAAAGGDGIFEPTWFAYELMESFLLPVYSTKLNLNSETQIKSSEIAADVIVHENEGAASDNSLTSPSTSVAASPARSIKRNTRKIRRRTASAFSKQKMTTAFSQLTNAVTQRPSKPSRADEEDECDLYAKLLARKMRELPKDDRKLMMYEIDGLFIRKIKRRTFSRETSSPQYFAPSTPSSASTPQNIDDDNCNF</sequence>
<feature type="compositionally biased region" description="Low complexity" evidence="1">
    <location>
        <begin position="138"/>
        <end position="152"/>
    </location>
</feature>
<feature type="region of interest" description="Disordered" evidence="1">
    <location>
        <begin position="242"/>
        <end position="271"/>
    </location>
</feature>
<dbReference type="EMBL" id="LR899013">
    <property type="protein sequence ID" value="CAD7090173.1"/>
    <property type="molecule type" value="Genomic_DNA"/>
</dbReference>
<evidence type="ECO:0000313" key="3">
    <source>
        <dbReference type="EMBL" id="CAD7090173.1"/>
    </source>
</evidence>
<dbReference type="PANTHER" id="PTHR21505">
    <property type="entry name" value="MADF DOMAIN-CONTAINING PROTEIN-RELATED"/>
    <property type="match status" value="1"/>
</dbReference>
<reference evidence="3 4" key="1">
    <citation type="submission" date="2020-11" db="EMBL/GenBank/DDBJ databases">
        <authorList>
            <person name="Wallbank WR R."/>
            <person name="Pardo Diaz C."/>
            <person name="Kozak K."/>
            <person name="Martin S."/>
            <person name="Jiggins C."/>
            <person name="Moest M."/>
            <person name="Warren A I."/>
            <person name="Generalovic N T."/>
            <person name="Byers J.R.P. K."/>
            <person name="Montejo-Kovacevich G."/>
            <person name="Yen C E."/>
        </authorList>
    </citation>
    <scope>NUCLEOTIDE SEQUENCE [LARGE SCALE GENOMIC DNA]</scope>
</reference>
<dbReference type="Proteomes" id="UP000594454">
    <property type="component" value="Chromosome 5"/>
</dbReference>
<evidence type="ECO:0000259" key="2">
    <source>
        <dbReference type="PROSITE" id="PS51029"/>
    </source>
</evidence>
<keyword evidence="4" id="KW-1185">Reference proteome</keyword>
<protein>
    <recommendedName>
        <fullName evidence="2">MADF domain-containing protein</fullName>
    </recommendedName>
</protein>
<dbReference type="Pfam" id="PF10545">
    <property type="entry name" value="MADF_DNA_bdg"/>
    <property type="match status" value="1"/>
</dbReference>
<feature type="compositionally biased region" description="Low complexity" evidence="1">
    <location>
        <begin position="251"/>
        <end position="261"/>
    </location>
</feature>
<evidence type="ECO:0000313" key="4">
    <source>
        <dbReference type="Proteomes" id="UP000594454"/>
    </source>
</evidence>
<dbReference type="PROSITE" id="PS51029">
    <property type="entry name" value="MADF"/>
    <property type="match status" value="1"/>
</dbReference>
<proteinExistence type="predicted"/>
<organism evidence="3 4">
    <name type="scientific">Hermetia illucens</name>
    <name type="common">Black soldier fly</name>
    <dbReference type="NCBI Taxonomy" id="343691"/>
    <lineage>
        <taxon>Eukaryota</taxon>
        <taxon>Metazoa</taxon>
        <taxon>Ecdysozoa</taxon>
        <taxon>Arthropoda</taxon>
        <taxon>Hexapoda</taxon>
        <taxon>Insecta</taxon>
        <taxon>Pterygota</taxon>
        <taxon>Neoptera</taxon>
        <taxon>Endopterygota</taxon>
        <taxon>Diptera</taxon>
        <taxon>Brachycera</taxon>
        <taxon>Stratiomyomorpha</taxon>
        <taxon>Stratiomyidae</taxon>
        <taxon>Hermetiinae</taxon>
        <taxon>Hermetia</taxon>
    </lineage>
</organism>
<dbReference type="SMART" id="SM00595">
    <property type="entry name" value="MADF"/>
    <property type="match status" value="1"/>
</dbReference>
<dbReference type="OrthoDB" id="5984255at2759"/>
<dbReference type="PANTHER" id="PTHR21505:SF15">
    <property type="entry name" value="RE18252P"/>
    <property type="match status" value="1"/>
</dbReference>
<feature type="region of interest" description="Disordered" evidence="1">
    <location>
        <begin position="133"/>
        <end position="155"/>
    </location>
</feature>
<dbReference type="InterPro" id="IPR006578">
    <property type="entry name" value="MADF-dom"/>
</dbReference>
<evidence type="ECO:0000256" key="1">
    <source>
        <dbReference type="SAM" id="MobiDB-lite"/>
    </source>
</evidence>
<accession>A0A7R8YY78</accession>
<dbReference type="InParanoid" id="A0A7R8YY78"/>